<dbReference type="CDD" id="cd00730">
    <property type="entry name" value="rubredoxin"/>
    <property type="match status" value="1"/>
</dbReference>
<keyword evidence="4" id="KW-0408">Iron</keyword>
<evidence type="ECO:0000313" key="6">
    <source>
        <dbReference type="EMBL" id="KKL74589.1"/>
    </source>
</evidence>
<comment type="caution">
    <text evidence="6">The sequence shown here is derived from an EMBL/GenBank/DDBJ whole genome shotgun (WGS) entry which is preliminary data.</text>
</comment>
<dbReference type="InterPro" id="IPR012349">
    <property type="entry name" value="Split_barrel_FMN-bd"/>
</dbReference>
<dbReference type="InterPro" id="IPR018527">
    <property type="entry name" value="Rubredoxin_Fe_BS"/>
</dbReference>
<dbReference type="NCBIfam" id="NF045768">
    <property type="entry name" value="RubredRD"/>
    <property type="match status" value="1"/>
</dbReference>
<evidence type="ECO:0000256" key="3">
    <source>
        <dbReference type="ARBA" id="ARBA00022982"/>
    </source>
</evidence>
<dbReference type="InterPro" id="IPR024934">
    <property type="entry name" value="Rubredoxin-like_dom"/>
</dbReference>
<dbReference type="InterPro" id="IPR024935">
    <property type="entry name" value="Rubredoxin_dom"/>
</dbReference>
<dbReference type="FunFam" id="2.20.28.10:FF:000001">
    <property type="entry name" value="Rubredoxin"/>
    <property type="match status" value="1"/>
</dbReference>
<gene>
    <name evidence="6" type="ORF">LCGC14_2063360</name>
</gene>
<dbReference type="Gene3D" id="2.30.110.10">
    <property type="entry name" value="Electron Transport, Fmn-binding Protein, Chain A"/>
    <property type="match status" value="1"/>
</dbReference>
<dbReference type="InterPro" id="IPR002563">
    <property type="entry name" value="Flavin_Rdtase-like_dom"/>
</dbReference>
<sequence>FEEVNCKIGQAGVPIVTENTVAFLEAEVTESIDVETHTLFIGKITACETIDQSKIPMTYNYYRDVKGGRTPRTAATYIKQKPRAKSEQGATEMKKYKCLICGYIYDPTVGDPDNGIVAGTAFEDLPDDWVCPECGAGKGEFEPIED</sequence>
<dbReference type="PRINTS" id="PR00163">
    <property type="entry name" value="RUBREDOXIN"/>
</dbReference>
<evidence type="ECO:0000256" key="4">
    <source>
        <dbReference type="ARBA" id="ARBA00023004"/>
    </source>
</evidence>
<organism evidence="6">
    <name type="scientific">marine sediment metagenome</name>
    <dbReference type="NCBI Taxonomy" id="412755"/>
    <lineage>
        <taxon>unclassified sequences</taxon>
        <taxon>metagenomes</taxon>
        <taxon>ecological metagenomes</taxon>
    </lineage>
</organism>
<dbReference type="PANTHER" id="PTHR47627:SF1">
    <property type="entry name" value="RUBREDOXIN-1-RELATED"/>
    <property type="match status" value="1"/>
</dbReference>
<dbReference type="GO" id="GO:0010181">
    <property type="term" value="F:FMN binding"/>
    <property type="evidence" value="ECO:0007669"/>
    <property type="project" value="InterPro"/>
</dbReference>
<dbReference type="GO" id="GO:0009055">
    <property type="term" value="F:electron transfer activity"/>
    <property type="evidence" value="ECO:0007669"/>
    <property type="project" value="TreeGrafter"/>
</dbReference>
<feature type="non-terminal residue" evidence="6">
    <location>
        <position position="1"/>
    </location>
</feature>
<dbReference type="GO" id="GO:0043448">
    <property type="term" value="P:alkane catabolic process"/>
    <property type="evidence" value="ECO:0007669"/>
    <property type="project" value="TreeGrafter"/>
</dbReference>
<dbReference type="AlphaFoldDB" id="A0A0F9EKM5"/>
<dbReference type="PROSITE" id="PS50903">
    <property type="entry name" value="RUBREDOXIN_LIKE"/>
    <property type="match status" value="1"/>
</dbReference>
<evidence type="ECO:0000259" key="5">
    <source>
        <dbReference type="PROSITE" id="PS50903"/>
    </source>
</evidence>
<keyword evidence="1" id="KW-0813">Transport</keyword>
<keyword evidence="3" id="KW-0249">Electron transport</keyword>
<dbReference type="Pfam" id="PF00301">
    <property type="entry name" value="Rubredoxin"/>
    <property type="match status" value="1"/>
</dbReference>
<keyword evidence="2" id="KW-0479">Metal-binding</keyword>
<name>A0A0F9EKM5_9ZZZZ</name>
<dbReference type="PROSITE" id="PS00202">
    <property type="entry name" value="RUBREDOXIN"/>
    <property type="match status" value="1"/>
</dbReference>
<accession>A0A0F9EKM5</accession>
<dbReference type="GO" id="GO:0005506">
    <property type="term" value="F:iron ion binding"/>
    <property type="evidence" value="ECO:0007669"/>
    <property type="project" value="InterPro"/>
</dbReference>
<dbReference type="InterPro" id="IPR050526">
    <property type="entry name" value="Rubredoxin_ET"/>
</dbReference>
<evidence type="ECO:0000256" key="1">
    <source>
        <dbReference type="ARBA" id="ARBA00022448"/>
    </source>
</evidence>
<dbReference type="SUPFAM" id="SSF57802">
    <property type="entry name" value="Rubredoxin-like"/>
    <property type="match status" value="1"/>
</dbReference>
<dbReference type="SUPFAM" id="SSF50475">
    <property type="entry name" value="FMN-binding split barrel"/>
    <property type="match status" value="1"/>
</dbReference>
<feature type="domain" description="Rubredoxin-like" evidence="5">
    <location>
        <begin position="93"/>
        <end position="144"/>
    </location>
</feature>
<protein>
    <recommendedName>
        <fullName evidence="5">Rubredoxin-like domain-containing protein</fullName>
    </recommendedName>
</protein>
<dbReference type="EMBL" id="LAZR01024600">
    <property type="protein sequence ID" value="KKL74589.1"/>
    <property type="molecule type" value="Genomic_DNA"/>
</dbReference>
<dbReference type="Pfam" id="PF01613">
    <property type="entry name" value="Flavin_Reduct"/>
    <property type="match status" value="1"/>
</dbReference>
<dbReference type="PANTHER" id="PTHR47627">
    <property type="entry name" value="RUBREDOXIN"/>
    <property type="match status" value="1"/>
</dbReference>
<reference evidence="6" key="1">
    <citation type="journal article" date="2015" name="Nature">
        <title>Complex archaea that bridge the gap between prokaryotes and eukaryotes.</title>
        <authorList>
            <person name="Spang A."/>
            <person name="Saw J.H."/>
            <person name="Jorgensen S.L."/>
            <person name="Zaremba-Niedzwiedzka K."/>
            <person name="Martijn J."/>
            <person name="Lind A.E."/>
            <person name="van Eijk R."/>
            <person name="Schleper C."/>
            <person name="Guy L."/>
            <person name="Ettema T.J."/>
        </authorList>
    </citation>
    <scope>NUCLEOTIDE SEQUENCE</scope>
</reference>
<proteinExistence type="predicted"/>
<evidence type="ECO:0000256" key="2">
    <source>
        <dbReference type="ARBA" id="ARBA00022723"/>
    </source>
</evidence>
<dbReference type="Gene3D" id="2.20.28.10">
    <property type="match status" value="1"/>
</dbReference>